<dbReference type="InterPro" id="IPR000719">
    <property type="entry name" value="Prot_kinase_dom"/>
</dbReference>
<dbReference type="GO" id="GO:0004674">
    <property type="term" value="F:protein serine/threonine kinase activity"/>
    <property type="evidence" value="ECO:0007669"/>
    <property type="project" value="UniProtKB-KW"/>
</dbReference>
<sequence>MDKPELGDYRIEGIVGVGRMGVVYLAIDRITGRAVALKVLRDDVGVDPVYRARFRREAELLAQLNHPHVLPIHGMGEVDGELYMASRLVSSTLRNLILAGPISVDDAMKILTSLATALDAAHAIGVVHRDVKPANVLIDPGPEVYLGDFGLARDHEGSQLTLPGQVLGTIDYMAPELLDGERVGAATDIYGLACLACETLTGTVPYVRDTDAATMYAHIVEPPPSVSERRPELPRALDDVLAAGMAKDPEGRPASAGALVIDMLSALGRPAPACLAEAA</sequence>
<keyword evidence="6 7" id="KW-0067">ATP-binding</keyword>
<dbReference type="EC" id="2.7.11.1" evidence="1"/>
<protein>
    <recommendedName>
        <fullName evidence="1">non-specific serine/threonine protein kinase</fullName>
        <ecNumber evidence="1">2.7.11.1</ecNumber>
    </recommendedName>
</protein>
<dbReference type="PROSITE" id="PS50011">
    <property type="entry name" value="PROTEIN_KINASE_DOM"/>
    <property type="match status" value="1"/>
</dbReference>
<evidence type="ECO:0000313" key="9">
    <source>
        <dbReference type="EMBL" id="MDA0180498.1"/>
    </source>
</evidence>
<reference evidence="9" key="1">
    <citation type="submission" date="2022-10" db="EMBL/GenBank/DDBJ databases">
        <title>The WGS of Solirubrobacter phytolaccae KCTC 29190.</title>
        <authorList>
            <person name="Jiang Z."/>
        </authorList>
    </citation>
    <scope>NUCLEOTIDE SEQUENCE</scope>
    <source>
        <strain evidence="9">KCTC 29190</strain>
    </source>
</reference>
<name>A0A9X3S7M7_9ACTN</name>
<evidence type="ECO:0000256" key="4">
    <source>
        <dbReference type="ARBA" id="ARBA00022741"/>
    </source>
</evidence>
<dbReference type="GO" id="GO:0005524">
    <property type="term" value="F:ATP binding"/>
    <property type="evidence" value="ECO:0007669"/>
    <property type="project" value="UniProtKB-UniRule"/>
</dbReference>
<dbReference type="Gene3D" id="1.10.510.10">
    <property type="entry name" value="Transferase(Phosphotransferase) domain 1"/>
    <property type="match status" value="1"/>
</dbReference>
<evidence type="ECO:0000256" key="5">
    <source>
        <dbReference type="ARBA" id="ARBA00022777"/>
    </source>
</evidence>
<dbReference type="InterPro" id="IPR017441">
    <property type="entry name" value="Protein_kinase_ATP_BS"/>
</dbReference>
<evidence type="ECO:0000256" key="3">
    <source>
        <dbReference type="ARBA" id="ARBA00022679"/>
    </source>
</evidence>
<accession>A0A9X3S7M7</accession>
<dbReference type="AlphaFoldDB" id="A0A9X3S7M7"/>
<dbReference type="Gene3D" id="3.30.200.20">
    <property type="entry name" value="Phosphorylase Kinase, domain 1"/>
    <property type="match status" value="1"/>
</dbReference>
<gene>
    <name evidence="9" type="ORF">OJ997_09350</name>
</gene>
<dbReference type="PROSITE" id="PS00108">
    <property type="entry name" value="PROTEIN_KINASE_ST"/>
    <property type="match status" value="1"/>
</dbReference>
<dbReference type="PROSITE" id="PS00107">
    <property type="entry name" value="PROTEIN_KINASE_ATP"/>
    <property type="match status" value="1"/>
</dbReference>
<evidence type="ECO:0000256" key="1">
    <source>
        <dbReference type="ARBA" id="ARBA00012513"/>
    </source>
</evidence>
<keyword evidence="10" id="KW-1185">Reference proteome</keyword>
<dbReference type="SMART" id="SM00220">
    <property type="entry name" value="S_TKc"/>
    <property type="match status" value="1"/>
</dbReference>
<comment type="caution">
    <text evidence="9">The sequence shown here is derived from an EMBL/GenBank/DDBJ whole genome shotgun (WGS) entry which is preliminary data.</text>
</comment>
<evidence type="ECO:0000256" key="2">
    <source>
        <dbReference type="ARBA" id="ARBA00022527"/>
    </source>
</evidence>
<dbReference type="CDD" id="cd14014">
    <property type="entry name" value="STKc_PknB_like"/>
    <property type="match status" value="1"/>
</dbReference>
<organism evidence="9 10">
    <name type="scientific">Solirubrobacter phytolaccae</name>
    <dbReference type="NCBI Taxonomy" id="1404360"/>
    <lineage>
        <taxon>Bacteria</taxon>
        <taxon>Bacillati</taxon>
        <taxon>Actinomycetota</taxon>
        <taxon>Thermoleophilia</taxon>
        <taxon>Solirubrobacterales</taxon>
        <taxon>Solirubrobacteraceae</taxon>
        <taxon>Solirubrobacter</taxon>
    </lineage>
</organism>
<dbReference type="Pfam" id="PF00069">
    <property type="entry name" value="Pkinase"/>
    <property type="match status" value="1"/>
</dbReference>
<dbReference type="SUPFAM" id="SSF56112">
    <property type="entry name" value="Protein kinase-like (PK-like)"/>
    <property type="match status" value="1"/>
</dbReference>
<dbReference type="RefSeq" id="WP_270024811.1">
    <property type="nucleotide sequence ID" value="NZ_JAPDDP010000013.1"/>
</dbReference>
<dbReference type="Proteomes" id="UP001147653">
    <property type="component" value="Unassembled WGS sequence"/>
</dbReference>
<dbReference type="PANTHER" id="PTHR43289:SF6">
    <property type="entry name" value="SERINE_THREONINE-PROTEIN KINASE NEKL-3"/>
    <property type="match status" value="1"/>
</dbReference>
<keyword evidence="3" id="KW-0808">Transferase</keyword>
<evidence type="ECO:0000313" key="10">
    <source>
        <dbReference type="Proteomes" id="UP001147653"/>
    </source>
</evidence>
<keyword evidence="4 7" id="KW-0547">Nucleotide-binding</keyword>
<dbReference type="InterPro" id="IPR011009">
    <property type="entry name" value="Kinase-like_dom_sf"/>
</dbReference>
<feature type="domain" description="Protein kinase" evidence="8">
    <location>
        <begin position="9"/>
        <end position="264"/>
    </location>
</feature>
<dbReference type="PANTHER" id="PTHR43289">
    <property type="entry name" value="MITOGEN-ACTIVATED PROTEIN KINASE KINASE KINASE 20-RELATED"/>
    <property type="match status" value="1"/>
</dbReference>
<evidence type="ECO:0000256" key="6">
    <source>
        <dbReference type="ARBA" id="ARBA00022840"/>
    </source>
</evidence>
<keyword evidence="5 9" id="KW-0418">Kinase</keyword>
<dbReference type="EMBL" id="JAPDDP010000013">
    <property type="protein sequence ID" value="MDA0180498.1"/>
    <property type="molecule type" value="Genomic_DNA"/>
</dbReference>
<evidence type="ECO:0000256" key="7">
    <source>
        <dbReference type="PROSITE-ProRule" id="PRU10141"/>
    </source>
</evidence>
<dbReference type="InterPro" id="IPR008271">
    <property type="entry name" value="Ser/Thr_kinase_AS"/>
</dbReference>
<evidence type="ECO:0000259" key="8">
    <source>
        <dbReference type="PROSITE" id="PS50011"/>
    </source>
</evidence>
<keyword evidence="2 9" id="KW-0723">Serine/threonine-protein kinase</keyword>
<proteinExistence type="predicted"/>
<feature type="binding site" evidence="7">
    <location>
        <position position="38"/>
    </location>
    <ligand>
        <name>ATP</name>
        <dbReference type="ChEBI" id="CHEBI:30616"/>
    </ligand>
</feature>